<dbReference type="InterPro" id="IPR001789">
    <property type="entry name" value="Sig_transdc_resp-reg_receiver"/>
</dbReference>
<dbReference type="NCBIfam" id="TIGR00229">
    <property type="entry name" value="sensory_box"/>
    <property type="match status" value="3"/>
</dbReference>
<evidence type="ECO:0000259" key="7">
    <source>
        <dbReference type="PROSITE" id="PS50109"/>
    </source>
</evidence>
<dbReference type="SUPFAM" id="SSF55785">
    <property type="entry name" value="PYP-like sensor domain (PAS domain)"/>
    <property type="match status" value="4"/>
</dbReference>
<feature type="domain" description="Response regulatory" evidence="8">
    <location>
        <begin position="6"/>
        <end position="122"/>
    </location>
</feature>
<evidence type="ECO:0000256" key="1">
    <source>
        <dbReference type="ARBA" id="ARBA00000085"/>
    </source>
</evidence>
<dbReference type="PANTHER" id="PTHR43304">
    <property type="entry name" value="PHYTOCHROME-LIKE PROTEIN CPH1"/>
    <property type="match status" value="1"/>
</dbReference>
<evidence type="ECO:0000259" key="9">
    <source>
        <dbReference type="PROSITE" id="PS50112"/>
    </source>
</evidence>
<dbReference type="CDD" id="cd00075">
    <property type="entry name" value="HATPase"/>
    <property type="match status" value="1"/>
</dbReference>
<dbReference type="SUPFAM" id="SSF55874">
    <property type="entry name" value="ATPase domain of HSP90 chaperone/DNA topoisomerase II/histidine kinase"/>
    <property type="match status" value="1"/>
</dbReference>
<dbReference type="CDD" id="cd00156">
    <property type="entry name" value="REC"/>
    <property type="match status" value="1"/>
</dbReference>
<dbReference type="SMART" id="SM00091">
    <property type="entry name" value="PAS"/>
    <property type="match status" value="4"/>
</dbReference>
<evidence type="ECO:0000256" key="2">
    <source>
        <dbReference type="ARBA" id="ARBA00012438"/>
    </source>
</evidence>
<evidence type="ECO:0000256" key="3">
    <source>
        <dbReference type="ARBA" id="ARBA00022553"/>
    </source>
</evidence>
<feature type="domain" description="PAC" evidence="10">
    <location>
        <begin position="212"/>
        <end position="262"/>
    </location>
</feature>
<keyword evidence="4" id="KW-0808">Transferase</keyword>
<dbReference type="Pfam" id="PF02518">
    <property type="entry name" value="HATPase_c"/>
    <property type="match status" value="1"/>
</dbReference>
<name>A0A521F1G1_9EURY</name>
<dbReference type="EC" id="2.7.13.3" evidence="2"/>
<dbReference type="CDD" id="cd00082">
    <property type="entry name" value="HisKA"/>
    <property type="match status" value="1"/>
</dbReference>
<dbReference type="InterPro" id="IPR052162">
    <property type="entry name" value="Sensor_kinase/Photoreceptor"/>
</dbReference>
<dbReference type="SMART" id="SM00388">
    <property type="entry name" value="HisKA"/>
    <property type="match status" value="1"/>
</dbReference>
<dbReference type="InterPro" id="IPR011006">
    <property type="entry name" value="CheY-like_superfamily"/>
</dbReference>
<gene>
    <name evidence="11" type="ORF">SAMN06264867_11517</name>
</gene>
<evidence type="ECO:0000259" key="10">
    <source>
        <dbReference type="PROSITE" id="PS50113"/>
    </source>
</evidence>
<keyword evidence="5 11" id="KW-0418">Kinase</keyword>
<dbReference type="GO" id="GO:0000155">
    <property type="term" value="F:phosphorelay sensor kinase activity"/>
    <property type="evidence" value="ECO:0007669"/>
    <property type="project" value="InterPro"/>
</dbReference>
<evidence type="ECO:0000259" key="8">
    <source>
        <dbReference type="PROSITE" id="PS50110"/>
    </source>
</evidence>
<feature type="domain" description="PAC" evidence="10">
    <location>
        <begin position="330"/>
        <end position="381"/>
    </location>
</feature>
<dbReference type="InterPro" id="IPR035965">
    <property type="entry name" value="PAS-like_dom_sf"/>
</dbReference>
<dbReference type="SUPFAM" id="SSF47384">
    <property type="entry name" value="Homodimeric domain of signal transducing histidine kinase"/>
    <property type="match status" value="1"/>
</dbReference>
<reference evidence="11 12" key="1">
    <citation type="submission" date="2017-05" db="EMBL/GenBank/DDBJ databases">
        <authorList>
            <person name="Varghese N."/>
            <person name="Submissions S."/>
        </authorList>
    </citation>
    <scope>NUCLEOTIDE SEQUENCE [LARGE SCALE GENOMIC DNA]</scope>
    <source>
        <strain evidence="11 12">DSM 19504</strain>
    </source>
</reference>
<dbReference type="SMART" id="SM00448">
    <property type="entry name" value="REC"/>
    <property type="match status" value="1"/>
</dbReference>
<dbReference type="InterPro" id="IPR003661">
    <property type="entry name" value="HisK_dim/P_dom"/>
</dbReference>
<keyword evidence="3 6" id="KW-0597">Phosphoprotein</keyword>
<sequence>MASSIHLLHVEDDPGVRKLTSELLHRQEDRFVVTKAADADEALSQLANAEVDCIVSDLEMPGRDGLELLDAVRDRGYEIPFILFTAKGSESVASDAISRGATDYLTKELNPKKITLLANRIENAVDQFRTSKQLEEHEQRLETLLQASHDIITVLDSEGIIQYASPAVERLLGYRADELVDEPFSKYVHPDDRQDVAAQFGGSARTDGTGGTHIEYRVKTADGEWHWVESTSESTWRDTVGGYVVNTRDITDRKATERRFESLVEQSKDAIAILEQDGTIQFLSQSIENITSYEPEDLEGDNAFDHVHPDDHEDVMAAFQQLIEEPDASPVVEYRFKRKDGSWRWTESTGTNALDDPAIEGIVINSREISREKRQKRKISRYETLLETLPLGVAVLDSEAHVEWVNEAFWTAIDKDEDEVMGVPFVEIIEEGLVSQDVADKYFDAVRHLLSSDNDDDRKVIDFQVDPPHVDGTCIYEGYVGLQELDEGEFTGTVNAFLDVTDRKERKHELEEYKDAMEAVPDGVFLLDENGTMTRVNEAWASIVGFEQEELSGVPFLKLVQEDIIDRDVVDAYLDLLPELLSSESPKEQAKFTTRVIPPNEDREHVYEIHISLLSYEDEFQGAAGVVRDITEKVHRQEQLERENDRLDEFTSIVGHDLRNPLNVASASFSLAEETGDAEHFEHGHEALNRMNELIETLLTLAKSGDTIDELASLSLRQLAQSSWQNVETAESTLLVEDDCIVEGDPARLKQLTENLFRNAIEHGRHDANVRVGALEDGGGFFVEDDGPGIPEGEREKVFQSGYSSADDGTGFGLSIVSEIVEAHDWSVSITGSAEGGARFEFDTNS</sequence>
<feature type="domain" description="Histidine kinase" evidence="7">
    <location>
        <begin position="653"/>
        <end position="846"/>
    </location>
</feature>
<dbReference type="InterPro" id="IPR003594">
    <property type="entry name" value="HATPase_dom"/>
</dbReference>
<dbReference type="Proteomes" id="UP000319712">
    <property type="component" value="Unassembled WGS sequence"/>
</dbReference>
<dbReference type="SMART" id="SM00086">
    <property type="entry name" value="PAC"/>
    <property type="match status" value="3"/>
</dbReference>
<evidence type="ECO:0000313" key="11">
    <source>
        <dbReference type="EMBL" id="SMO90025.1"/>
    </source>
</evidence>
<dbReference type="InterPro" id="IPR001610">
    <property type="entry name" value="PAC"/>
</dbReference>
<comment type="catalytic activity">
    <reaction evidence="1">
        <text>ATP + protein L-histidine = ADP + protein N-phospho-L-histidine.</text>
        <dbReference type="EC" id="2.7.13.3"/>
    </reaction>
</comment>
<dbReference type="PROSITE" id="PS50113">
    <property type="entry name" value="PAC"/>
    <property type="match status" value="2"/>
</dbReference>
<feature type="domain" description="PAS" evidence="9">
    <location>
        <begin position="256"/>
        <end position="326"/>
    </location>
</feature>
<dbReference type="PROSITE" id="PS50112">
    <property type="entry name" value="PAS"/>
    <property type="match status" value="3"/>
</dbReference>
<dbReference type="InterPro" id="IPR036890">
    <property type="entry name" value="HATPase_C_sf"/>
</dbReference>
<dbReference type="Pfam" id="PF08447">
    <property type="entry name" value="PAS_3"/>
    <property type="match status" value="2"/>
</dbReference>
<dbReference type="InterPro" id="IPR000700">
    <property type="entry name" value="PAS-assoc_C"/>
</dbReference>
<dbReference type="InterPro" id="IPR000014">
    <property type="entry name" value="PAS"/>
</dbReference>
<dbReference type="PANTHER" id="PTHR43304:SF1">
    <property type="entry name" value="PAC DOMAIN-CONTAINING PROTEIN"/>
    <property type="match status" value="1"/>
</dbReference>
<feature type="domain" description="PAS" evidence="9">
    <location>
        <begin position="509"/>
        <end position="584"/>
    </location>
</feature>
<dbReference type="Gene3D" id="3.40.50.2300">
    <property type="match status" value="1"/>
</dbReference>
<dbReference type="SMART" id="SM00387">
    <property type="entry name" value="HATPase_c"/>
    <property type="match status" value="1"/>
</dbReference>
<keyword evidence="12" id="KW-1185">Reference proteome</keyword>
<dbReference type="AlphaFoldDB" id="A0A521F1G1"/>
<dbReference type="Gene3D" id="3.30.565.10">
    <property type="entry name" value="Histidine kinase-like ATPase, C-terminal domain"/>
    <property type="match status" value="1"/>
</dbReference>
<evidence type="ECO:0000256" key="5">
    <source>
        <dbReference type="ARBA" id="ARBA00022777"/>
    </source>
</evidence>
<dbReference type="EMBL" id="FXTD01000015">
    <property type="protein sequence ID" value="SMO90025.1"/>
    <property type="molecule type" value="Genomic_DNA"/>
</dbReference>
<evidence type="ECO:0000256" key="6">
    <source>
        <dbReference type="PROSITE-ProRule" id="PRU00169"/>
    </source>
</evidence>
<dbReference type="SUPFAM" id="SSF52172">
    <property type="entry name" value="CheY-like"/>
    <property type="match status" value="1"/>
</dbReference>
<dbReference type="InterPro" id="IPR013655">
    <property type="entry name" value="PAS_fold_3"/>
</dbReference>
<dbReference type="PROSITE" id="PS50109">
    <property type="entry name" value="HIS_KIN"/>
    <property type="match status" value="1"/>
</dbReference>
<feature type="modified residue" description="4-aspartylphosphate" evidence="6">
    <location>
        <position position="57"/>
    </location>
</feature>
<evidence type="ECO:0000256" key="4">
    <source>
        <dbReference type="ARBA" id="ARBA00022679"/>
    </source>
</evidence>
<dbReference type="Pfam" id="PF00512">
    <property type="entry name" value="HisKA"/>
    <property type="match status" value="1"/>
</dbReference>
<protein>
    <recommendedName>
        <fullName evidence="2">histidine kinase</fullName>
        <ecNumber evidence="2">2.7.13.3</ecNumber>
    </recommendedName>
</protein>
<dbReference type="InterPro" id="IPR013656">
    <property type="entry name" value="PAS_4"/>
</dbReference>
<organism evidence="11 12">
    <name type="scientific">Halorubrum cibi</name>
    <dbReference type="NCBI Taxonomy" id="413815"/>
    <lineage>
        <taxon>Archaea</taxon>
        <taxon>Methanobacteriati</taxon>
        <taxon>Methanobacteriota</taxon>
        <taxon>Stenosarchaea group</taxon>
        <taxon>Halobacteria</taxon>
        <taxon>Halobacteriales</taxon>
        <taxon>Haloferacaceae</taxon>
        <taxon>Halorubrum</taxon>
    </lineage>
</organism>
<proteinExistence type="predicted"/>
<dbReference type="Gene3D" id="1.10.287.130">
    <property type="match status" value="1"/>
</dbReference>
<accession>A0A521F1G1</accession>
<feature type="domain" description="PAS" evidence="9">
    <location>
        <begin position="137"/>
        <end position="207"/>
    </location>
</feature>
<dbReference type="PROSITE" id="PS50110">
    <property type="entry name" value="RESPONSE_REGULATORY"/>
    <property type="match status" value="1"/>
</dbReference>
<dbReference type="CDD" id="cd00130">
    <property type="entry name" value="PAS"/>
    <property type="match status" value="3"/>
</dbReference>
<dbReference type="Gene3D" id="3.30.450.20">
    <property type="entry name" value="PAS domain"/>
    <property type="match status" value="4"/>
</dbReference>
<dbReference type="Pfam" id="PF08448">
    <property type="entry name" value="PAS_4"/>
    <property type="match status" value="2"/>
</dbReference>
<dbReference type="InterPro" id="IPR036097">
    <property type="entry name" value="HisK_dim/P_sf"/>
</dbReference>
<evidence type="ECO:0000313" key="12">
    <source>
        <dbReference type="Proteomes" id="UP000319712"/>
    </source>
</evidence>
<dbReference type="Pfam" id="PF00072">
    <property type="entry name" value="Response_reg"/>
    <property type="match status" value="1"/>
</dbReference>
<dbReference type="InterPro" id="IPR005467">
    <property type="entry name" value="His_kinase_dom"/>
</dbReference>